<keyword evidence="3" id="KW-1185">Reference proteome</keyword>
<protein>
    <submittedName>
        <fullName evidence="2">Uncharacterized protein</fullName>
    </submittedName>
</protein>
<evidence type="ECO:0000256" key="1">
    <source>
        <dbReference type="SAM" id="MobiDB-lite"/>
    </source>
</evidence>
<dbReference type="EMBL" id="CP032152">
    <property type="protein sequence ID" value="QLL29358.1"/>
    <property type="molecule type" value="Genomic_DNA"/>
</dbReference>
<evidence type="ECO:0000313" key="2">
    <source>
        <dbReference type="EMBL" id="QLL29358.1"/>
    </source>
</evidence>
<name>A0A7D6JJ65_9CYAN</name>
<dbReference type="Proteomes" id="UP000261812">
    <property type="component" value="Chromosome"/>
</dbReference>
<organism evidence="2 3">
    <name type="scientific">Thermosynechococcus sichuanensis E542</name>
    <dbReference type="NCBI Taxonomy" id="2016101"/>
    <lineage>
        <taxon>Bacteria</taxon>
        <taxon>Bacillati</taxon>
        <taxon>Cyanobacteriota</taxon>
        <taxon>Cyanophyceae</taxon>
        <taxon>Acaryochloridales</taxon>
        <taxon>Thermosynechococcaceae</taxon>
        <taxon>Thermosynechococcus</taxon>
        <taxon>Thermosynechococcus sichuanensis</taxon>
    </lineage>
</organism>
<dbReference type="KEGG" id="tsq:D3A95_13300"/>
<feature type="region of interest" description="Disordered" evidence="1">
    <location>
        <begin position="1"/>
        <end position="59"/>
    </location>
</feature>
<gene>
    <name evidence="2" type="ORF">D3A95_13300</name>
</gene>
<dbReference type="RefSeq" id="WP_181494814.1">
    <property type="nucleotide sequence ID" value="NZ_CP032152.1"/>
</dbReference>
<accession>A0A7D6JJ65</accession>
<evidence type="ECO:0000313" key="3">
    <source>
        <dbReference type="Proteomes" id="UP000261812"/>
    </source>
</evidence>
<proteinExistence type="predicted"/>
<dbReference type="AlphaFoldDB" id="A0A7D6JJ65"/>
<sequence length="59" mass="6282">MPEVTPEETRAAVARSAQEPTEANQGQLNAVPERRRNPCPLGQGGCQEYQPVPIPVGVG</sequence>
<feature type="compositionally biased region" description="Polar residues" evidence="1">
    <location>
        <begin position="18"/>
        <end position="28"/>
    </location>
</feature>
<reference evidence="3" key="1">
    <citation type="submission" date="2018-09" db="EMBL/GenBank/DDBJ databases">
        <title>Complete genome sequence of thermophilic cyanobacteria strain Thermosynechococcus elongatus PKUAC-SCTE542.</title>
        <authorList>
            <person name="Liang Y."/>
            <person name="Tang J."/>
            <person name="Daroch M."/>
        </authorList>
    </citation>
    <scope>NUCLEOTIDE SEQUENCE [LARGE SCALE GENOMIC DNA]</scope>
    <source>
        <strain evidence="3">E542</strain>
    </source>
</reference>